<reference evidence="8 9" key="1">
    <citation type="submission" date="2023-08" db="EMBL/GenBank/DDBJ databases">
        <title>The draft genome sequence of Paracraurococcus sp. LOR1-02.</title>
        <authorList>
            <person name="Kingkaew E."/>
            <person name="Tanasupawat S."/>
        </authorList>
    </citation>
    <scope>NUCLEOTIDE SEQUENCE [LARGE SCALE GENOMIC DNA]</scope>
    <source>
        <strain evidence="8 9">LOR1-02</strain>
    </source>
</reference>
<keyword evidence="3" id="KW-0540">Nuclease</keyword>
<evidence type="ECO:0000256" key="5">
    <source>
        <dbReference type="ARBA" id="ARBA00022801"/>
    </source>
</evidence>
<keyword evidence="5" id="KW-0378">Hydrolase</keyword>
<sequence length="76" mass="8620">MSDYPDMNGIELLRTIRRLANRRGLVLVERPGKGSHIVVTLSGRRSTIPQHRADLPMGTYRAILRHLGLTDDDLKE</sequence>
<gene>
    <name evidence="8" type="ORF">Q7A36_29255</name>
</gene>
<dbReference type="SUPFAM" id="SSF54786">
    <property type="entry name" value="YcfA/nrd intein domain"/>
    <property type="match status" value="1"/>
</dbReference>
<dbReference type="Proteomes" id="UP001243009">
    <property type="component" value="Unassembled WGS sequence"/>
</dbReference>
<proteinExistence type="inferred from homology"/>
<keyword evidence="7" id="KW-0346">Stress response</keyword>
<comment type="similarity">
    <text evidence="1">Belongs to the HicA mRNA interferase family.</text>
</comment>
<comment type="caution">
    <text evidence="8">The sequence shown here is derived from an EMBL/GenBank/DDBJ whole genome shotgun (WGS) entry which is preliminary data.</text>
</comment>
<evidence type="ECO:0000256" key="6">
    <source>
        <dbReference type="ARBA" id="ARBA00022884"/>
    </source>
</evidence>
<dbReference type="InterPro" id="IPR038570">
    <property type="entry name" value="HicA_sf"/>
</dbReference>
<evidence type="ECO:0000256" key="1">
    <source>
        <dbReference type="ARBA" id="ARBA00006620"/>
    </source>
</evidence>
<keyword evidence="6" id="KW-0694">RNA-binding</keyword>
<accession>A0ABT9E8D1</accession>
<name>A0ABT9E8D1_9PROT</name>
<dbReference type="InterPro" id="IPR012933">
    <property type="entry name" value="HicA_mRNA_interferase"/>
</dbReference>
<keyword evidence="9" id="KW-1185">Reference proteome</keyword>
<evidence type="ECO:0000256" key="4">
    <source>
        <dbReference type="ARBA" id="ARBA00022759"/>
    </source>
</evidence>
<evidence type="ECO:0000313" key="8">
    <source>
        <dbReference type="EMBL" id="MDO9712466.1"/>
    </source>
</evidence>
<protein>
    <submittedName>
        <fullName evidence="8">Type II toxin-antitoxin system HicA family toxin</fullName>
    </submittedName>
</protein>
<evidence type="ECO:0000256" key="2">
    <source>
        <dbReference type="ARBA" id="ARBA00022649"/>
    </source>
</evidence>
<evidence type="ECO:0000256" key="7">
    <source>
        <dbReference type="ARBA" id="ARBA00023016"/>
    </source>
</evidence>
<organism evidence="8 9">
    <name type="scientific">Paracraurococcus lichenis</name>
    <dbReference type="NCBI Taxonomy" id="3064888"/>
    <lineage>
        <taxon>Bacteria</taxon>
        <taxon>Pseudomonadati</taxon>
        <taxon>Pseudomonadota</taxon>
        <taxon>Alphaproteobacteria</taxon>
        <taxon>Acetobacterales</taxon>
        <taxon>Roseomonadaceae</taxon>
        <taxon>Paracraurococcus</taxon>
    </lineage>
</organism>
<evidence type="ECO:0000313" key="9">
    <source>
        <dbReference type="Proteomes" id="UP001243009"/>
    </source>
</evidence>
<dbReference type="Pfam" id="PF07927">
    <property type="entry name" value="HicA_toxin"/>
    <property type="match status" value="1"/>
</dbReference>
<evidence type="ECO:0000256" key="3">
    <source>
        <dbReference type="ARBA" id="ARBA00022722"/>
    </source>
</evidence>
<keyword evidence="4" id="KW-0255">Endonuclease</keyword>
<dbReference type="Gene3D" id="3.30.920.30">
    <property type="entry name" value="Hypothetical protein"/>
    <property type="match status" value="1"/>
</dbReference>
<dbReference type="RefSeq" id="WP_305107322.1">
    <property type="nucleotide sequence ID" value="NZ_JAUTWS010000048.1"/>
</dbReference>
<keyword evidence="2" id="KW-1277">Toxin-antitoxin system</keyword>
<dbReference type="EMBL" id="JAUTWS010000048">
    <property type="protein sequence ID" value="MDO9712466.1"/>
    <property type="molecule type" value="Genomic_DNA"/>
</dbReference>